<dbReference type="GeneID" id="93030440"/>
<dbReference type="AlphaFoldDB" id="A0A6P2PVD8"/>
<dbReference type="Pfam" id="PF07681">
    <property type="entry name" value="DoxX"/>
    <property type="match status" value="1"/>
</dbReference>
<evidence type="ECO:0000256" key="6">
    <source>
        <dbReference type="ARBA" id="ARBA00023136"/>
    </source>
</evidence>
<evidence type="ECO:0000256" key="1">
    <source>
        <dbReference type="ARBA" id="ARBA00004651"/>
    </source>
</evidence>
<dbReference type="PANTHER" id="PTHR33452">
    <property type="entry name" value="OXIDOREDUCTASE CATD-RELATED"/>
    <property type="match status" value="1"/>
</dbReference>
<dbReference type="Proteomes" id="UP000494125">
    <property type="component" value="Unassembled WGS sequence"/>
</dbReference>
<keyword evidence="9" id="KW-1185">Reference proteome</keyword>
<keyword evidence="5 7" id="KW-1133">Transmembrane helix</keyword>
<dbReference type="RefSeq" id="WP_151047671.1">
    <property type="nucleotide sequence ID" value="NZ_CABVPN010000031.1"/>
</dbReference>
<dbReference type="PANTHER" id="PTHR33452:SF1">
    <property type="entry name" value="INNER MEMBRANE PROTEIN YPHA-RELATED"/>
    <property type="match status" value="1"/>
</dbReference>
<feature type="transmembrane region" description="Helical" evidence="7">
    <location>
        <begin position="101"/>
        <end position="118"/>
    </location>
</feature>
<evidence type="ECO:0000313" key="8">
    <source>
        <dbReference type="EMBL" id="VWC11356.1"/>
    </source>
</evidence>
<keyword evidence="3" id="KW-1003">Cell membrane</keyword>
<proteinExistence type="inferred from homology"/>
<evidence type="ECO:0000256" key="5">
    <source>
        <dbReference type="ARBA" id="ARBA00022989"/>
    </source>
</evidence>
<sequence>MTRLSQTAHTRASAGDALLHVAQTLERVPYWLLAIPLRIAVASVFWNSAMTKLANWDAALQLFSEEYRLPVLPPEIAAYMAVSIELSMPVLLVVGLAVRPAALVLLGMTSVIEIFVYPQAWPIHIQWAAMLFVLLCRGAGWLSIDHMVRTRWLQRTSAEK</sequence>
<dbReference type="InterPro" id="IPR032808">
    <property type="entry name" value="DoxX"/>
</dbReference>
<evidence type="ECO:0000256" key="4">
    <source>
        <dbReference type="ARBA" id="ARBA00022692"/>
    </source>
</evidence>
<keyword evidence="4 7" id="KW-0812">Transmembrane</keyword>
<feature type="transmembrane region" description="Helical" evidence="7">
    <location>
        <begin position="124"/>
        <end position="144"/>
    </location>
</feature>
<gene>
    <name evidence="8" type="ORF">BDI24065_05367</name>
</gene>
<keyword evidence="6 7" id="KW-0472">Membrane</keyword>
<dbReference type="GO" id="GO:0005886">
    <property type="term" value="C:plasma membrane"/>
    <property type="evidence" value="ECO:0007669"/>
    <property type="project" value="UniProtKB-SubCell"/>
</dbReference>
<organism evidence="8 9">
    <name type="scientific">Burkholderia diffusa</name>
    <dbReference type="NCBI Taxonomy" id="488732"/>
    <lineage>
        <taxon>Bacteria</taxon>
        <taxon>Pseudomonadati</taxon>
        <taxon>Pseudomonadota</taxon>
        <taxon>Betaproteobacteria</taxon>
        <taxon>Burkholderiales</taxon>
        <taxon>Burkholderiaceae</taxon>
        <taxon>Burkholderia</taxon>
        <taxon>Burkholderia cepacia complex</taxon>
    </lineage>
</organism>
<evidence type="ECO:0000256" key="7">
    <source>
        <dbReference type="SAM" id="Phobius"/>
    </source>
</evidence>
<evidence type="ECO:0000313" key="9">
    <source>
        <dbReference type="Proteomes" id="UP000494125"/>
    </source>
</evidence>
<evidence type="ECO:0000256" key="3">
    <source>
        <dbReference type="ARBA" id="ARBA00022475"/>
    </source>
</evidence>
<comment type="similarity">
    <text evidence="2">Belongs to the DoxX family.</text>
</comment>
<dbReference type="EMBL" id="CABVPN010000031">
    <property type="protein sequence ID" value="VWC11356.1"/>
    <property type="molecule type" value="Genomic_DNA"/>
</dbReference>
<comment type="subcellular location">
    <subcellularLocation>
        <location evidence="1">Cell membrane</location>
        <topology evidence="1">Multi-pass membrane protein</topology>
    </subcellularLocation>
</comment>
<evidence type="ECO:0000256" key="2">
    <source>
        <dbReference type="ARBA" id="ARBA00006679"/>
    </source>
</evidence>
<dbReference type="InterPro" id="IPR051907">
    <property type="entry name" value="DoxX-like_oxidoreductase"/>
</dbReference>
<reference evidence="8 9" key="1">
    <citation type="submission" date="2019-09" db="EMBL/GenBank/DDBJ databases">
        <authorList>
            <person name="Depoorter E."/>
        </authorList>
    </citation>
    <scope>NUCLEOTIDE SEQUENCE [LARGE SCALE GENOMIC DNA]</scope>
    <source>
        <strain evidence="8">LMG 24065</strain>
    </source>
</reference>
<name>A0A6P2PVD8_9BURK</name>
<protein>
    <submittedName>
        <fullName evidence="8">DoxX family protein</fullName>
    </submittedName>
</protein>
<accession>A0A6P2PVD8</accession>